<evidence type="ECO:0000256" key="1">
    <source>
        <dbReference type="SAM" id="MobiDB-lite"/>
    </source>
</evidence>
<evidence type="ECO:0008006" key="4">
    <source>
        <dbReference type="Google" id="ProtNLM"/>
    </source>
</evidence>
<evidence type="ECO:0000313" key="3">
    <source>
        <dbReference type="Proteomes" id="UP000535501"/>
    </source>
</evidence>
<feature type="compositionally biased region" description="Low complexity" evidence="1">
    <location>
        <begin position="53"/>
        <end position="72"/>
    </location>
</feature>
<proteinExistence type="predicted"/>
<sequence length="146" mass="15237">MSIRRRLRRALPAEVSASGQVTSTKRKETLMKLATLTIASALFAVHAVAQTDSGNSTGNSTDASTTTTNQSAETGQSDSGSAMAQSKVRDQLTKAGFQNVEILDASYLVRAQTEDGNTVLMVIDPPIGGTSGDASISSDAEQKTNN</sequence>
<dbReference type="EMBL" id="JACHEJ010000005">
    <property type="protein sequence ID" value="MBB6180302.1"/>
    <property type="molecule type" value="Genomic_DNA"/>
</dbReference>
<evidence type="ECO:0000313" key="2">
    <source>
        <dbReference type="EMBL" id="MBB6180302.1"/>
    </source>
</evidence>
<dbReference type="RefSeq" id="WP_139346245.1">
    <property type="nucleotide sequence ID" value="NZ_JACHEJ010000005.1"/>
</dbReference>
<feature type="compositionally biased region" description="Polar residues" evidence="1">
    <location>
        <begin position="73"/>
        <end position="84"/>
    </location>
</feature>
<gene>
    <name evidence="2" type="ORF">HNQ75_002281</name>
</gene>
<reference evidence="2 3" key="1">
    <citation type="submission" date="2020-08" db="EMBL/GenBank/DDBJ databases">
        <title>Genomic Encyclopedia of Type Strains, Phase IV (KMG-IV): sequencing the most valuable type-strain genomes for metagenomic binning, comparative biology and taxonomic classification.</title>
        <authorList>
            <person name="Goeker M."/>
        </authorList>
    </citation>
    <scope>NUCLEOTIDE SEQUENCE [LARGE SCALE GENOMIC DNA]</scope>
    <source>
        <strain evidence="2 3">DSM 102134</strain>
    </source>
</reference>
<accession>A0A7X0DD01</accession>
<organism evidence="2 3">
    <name type="scientific">Pseudorhizobium flavum</name>
    <dbReference type="NCBI Taxonomy" id="1335061"/>
    <lineage>
        <taxon>Bacteria</taxon>
        <taxon>Pseudomonadati</taxon>
        <taxon>Pseudomonadota</taxon>
        <taxon>Alphaproteobacteria</taxon>
        <taxon>Hyphomicrobiales</taxon>
        <taxon>Rhizobiaceae</taxon>
        <taxon>Rhizobium/Agrobacterium group</taxon>
        <taxon>Pseudorhizobium</taxon>
    </lineage>
</organism>
<comment type="caution">
    <text evidence="2">The sequence shown here is derived from an EMBL/GenBank/DDBJ whole genome shotgun (WGS) entry which is preliminary data.</text>
</comment>
<dbReference type="AlphaFoldDB" id="A0A7X0DD01"/>
<keyword evidence="3" id="KW-1185">Reference proteome</keyword>
<name>A0A7X0DD01_9HYPH</name>
<feature type="region of interest" description="Disordered" evidence="1">
    <location>
        <begin position="51"/>
        <end position="89"/>
    </location>
</feature>
<protein>
    <recommendedName>
        <fullName evidence="4">PepSY domain-containing protein</fullName>
    </recommendedName>
</protein>
<dbReference type="Proteomes" id="UP000535501">
    <property type="component" value="Unassembled WGS sequence"/>
</dbReference>